<feature type="active site" evidence="16">
    <location>
        <position position="297"/>
    </location>
</feature>
<evidence type="ECO:0000256" key="3">
    <source>
        <dbReference type="ARBA" id="ARBA00004496"/>
    </source>
</evidence>
<dbReference type="InterPro" id="IPR011601">
    <property type="entry name" value="MurB_C"/>
</dbReference>
<evidence type="ECO:0000256" key="5">
    <source>
        <dbReference type="ARBA" id="ARBA00022490"/>
    </source>
</evidence>
<evidence type="ECO:0000256" key="4">
    <source>
        <dbReference type="ARBA" id="ARBA00004752"/>
    </source>
</evidence>
<proteinExistence type="inferred from homology"/>
<dbReference type="InterPro" id="IPR006094">
    <property type="entry name" value="Oxid_FAD_bind_N"/>
</dbReference>
<dbReference type="Gene3D" id="3.30.465.10">
    <property type="match status" value="1"/>
</dbReference>
<dbReference type="HAMAP" id="MF_00037">
    <property type="entry name" value="MurB"/>
    <property type="match status" value="1"/>
</dbReference>
<evidence type="ECO:0000256" key="11">
    <source>
        <dbReference type="ARBA" id="ARBA00022984"/>
    </source>
</evidence>
<comment type="subcellular location">
    <subcellularLocation>
        <location evidence="3 16">Cytoplasm</location>
    </subcellularLocation>
</comment>
<keyword evidence="6 16" id="KW-0132">Cell division</keyword>
<comment type="catalytic activity">
    <reaction evidence="15 16">
        <text>UDP-N-acetyl-alpha-D-muramate + NADP(+) = UDP-N-acetyl-3-O-(1-carboxyvinyl)-alpha-D-glucosamine + NADPH + H(+)</text>
        <dbReference type="Rhea" id="RHEA:12248"/>
        <dbReference type="ChEBI" id="CHEBI:15378"/>
        <dbReference type="ChEBI" id="CHEBI:57783"/>
        <dbReference type="ChEBI" id="CHEBI:58349"/>
        <dbReference type="ChEBI" id="CHEBI:68483"/>
        <dbReference type="ChEBI" id="CHEBI:70757"/>
        <dbReference type="EC" id="1.3.1.98"/>
    </reaction>
</comment>
<feature type="active site" description="Proton donor" evidence="16">
    <location>
        <position position="227"/>
    </location>
</feature>
<evidence type="ECO:0000256" key="6">
    <source>
        <dbReference type="ARBA" id="ARBA00022618"/>
    </source>
</evidence>
<comment type="similarity">
    <text evidence="16">Belongs to the MurB family.</text>
</comment>
<dbReference type="InterPro" id="IPR003170">
    <property type="entry name" value="MurB"/>
</dbReference>
<dbReference type="NCBIfam" id="TIGR00179">
    <property type="entry name" value="murB"/>
    <property type="match status" value="1"/>
</dbReference>
<dbReference type="InterPro" id="IPR036635">
    <property type="entry name" value="MurB_C_sf"/>
</dbReference>
<reference evidence="18 19" key="1">
    <citation type="submission" date="2019-04" db="EMBL/GenBank/DDBJ databases">
        <authorList>
            <person name="Embree M."/>
            <person name="Gaffney J.R."/>
        </authorList>
    </citation>
    <scope>NUCLEOTIDE SEQUENCE [LARGE SCALE GENOMIC DNA]</scope>
    <source>
        <strain evidence="18 19">JE7A12</strain>
    </source>
</reference>
<organism evidence="18 19">
    <name type="scientific">Ruminococcus bovis</name>
    <dbReference type="NCBI Taxonomy" id="2564099"/>
    <lineage>
        <taxon>Bacteria</taxon>
        <taxon>Bacillati</taxon>
        <taxon>Bacillota</taxon>
        <taxon>Clostridia</taxon>
        <taxon>Eubacteriales</taxon>
        <taxon>Oscillospiraceae</taxon>
        <taxon>Ruminococcus</taxon>
    </lineage>
</organism>
<dbReference type="GO" id="GO:0008360">
    <property type="term" value="P:regulation of cell shape"/>
    <property type="evidence" value="ECO:0007669"/>
    <property type="project" value="UniProtKB-KW"/>
</dbReference>
<dbReference type="GO" id="GO:0005829">
    <property type="term" value="C:cytosol"/>
    <property type="evidence" value="ECO:0007669"/>
    <property type="project" value="TreeGrafter"/>
</dbReference>
<evidence type="ECO:0000256" key="12">
    <source>
        <dbReference type="ARBA" id="ARBA00023002"/>
    </source>
</evidence>
<name>A0A4P8XWJ6_9FIRM</name>
<evidence type="ECO:0000256" key="7">
    <source>
        <dbReference type="ARBA" id="ARBA00022630"/>
    </source>
</evidence>
<dbReference type="Pfam" id="PF02873">
    <property type="entry name" value="MurB_C"/>
    <property type="match status" value="1"/>
</dbReference>
<dbReference type="EMBL" id="CP039381">
    <property type="protein sequence ID" value="QCT07511.1"/>
    <property type="molecule type" value="Genomic_DNA"/>
</dbReference>
<comment type="pathway">
    <text evidence="4 16">Cell wall biogenesis; peptidoglycan biosynthesis.</text>
</comment>
<keyword evidence="12 16" id="KW-0560">Oxidoreductase</keyword>
<protein>
    <recommendedName>
        <fullName evidence="16">UDP-N-acetylenolpyruvoylglucosamine reductase</fullName>
        <ecNumber evidence="16">1.3.1.98</ecNumber>
    </recommendedName>
    <alternativeName>
        <fullName evidence="16">UDP-N-acetylmuramate dehydrogenase</fullName>
    </alternativeName>
</protein>
<evidence type="ECO:0000259" key="17">
    <source>
        <dbReference type="PROSITE" id="PS51387"/>
    </source>
</evidence>
<evidence type="ECO:0000256" key="13">
    <source>
        <dbReference type="ARBA" id="ARBA00023306"/>
    </source>
</evidence>
<dbReference type="PANTHER" id="PTHR21071:SF4">
    <property type="entry name" value="UDP-N-ACETYLENOLPYRUVOYLGLUCOSAMINE REDUCTASE"/>
    <property type="match status" value="1"/>
</dbReference>
<keyword evidence="9 16" id="KW-0521">NADP</keyword>
<evidence type="ECO:0000256" key="8">
    <source>
        <dbReference type="ARBA" id="ARBA00022827"/>
    </source>
</evidence>
<dbReference type="Proteomes" id="UP000301475">
    <property type="component" value="Chromosome"/>
</dbReference>
<evidence type="ECO:0000313" key="19">
    <source>
        <dbReference type="Proteomes" id="UP000301475"/>
    </source>
</evidence>
<dbReference type="GO" id="GO:0051301">
    <property type="term" value="P:cell division"/>
    <property type="evidence" value="ECO:0007669"/>
    <property type="project" value="UniProtKB-KW"/>
</dbReference>
<dbReference type="AlphaFoldDB" id="A0A4P8XWJ6"/>
<dbReference type="PROSITE" id="PS51387">
    <property type="entry name" value="FAD_PCMH"/>
    <property type="match status" value="1"/>
</dbReference>
<dbReference type="Gene3D" id="3.30.43.10">
    <property type="entry name" value="Uridine Diphospho-n-acetylenolpyruvylglucosamine Reductase, domain 2"/>
    <property type="match status" value="1"/>
</dbReference>
<keyword evidence="14 16" id="KW-0961">Cell wall biogenesis/degradation</keyword>
<dbReference type="InterPro" id="IPR016166">
    <property type="entry name" value="FAD-bd_PCMH"/>
</dbReference>
<keyword evidence="13 16" id="KW-0131">Cell cycle</keyword>
<dbReference type="InterPro" id="IPR016169">
    <property type="entry name" value="FAD-bd_PCMH_sub2"/>
</dbReference>
<dbReference type="NCBIfam" id="NF010480">
    <property type="entry name" value="PRK13905.1"/>
    <property type="match status" value="1"/>
</dbReference>
<sequence length="301" mass="32715">MEIYMENLLSFLKEKNIEYICNEPMKNHTTFKVGGNAEFFVKVKSVDELSALIKFITENNIPYFILGKGSNLLVSDEGIKGVVIILDGDFEKVEVNEETITAGAGASLTKMCRTALDNSLSGLEFAYGIPGSVGGAVFMNAGAYGGEMKDCIVSVDYITPSGEIGTYSLDDLQLGYRTSIFKSNKNIVVGCTVSLNKADKEDIKEKMTDLLGRRKSKQPIEYPSAGSTFKRPVGNFAGTLIESCGLKGYTVGGAQVSEKHAGFVINIGNATSKDINTLIEDVQKIVKEKTGYFLETEVIRL</sequence>
<dbReference type="InterPro" id="IPR036318">
    <property type="entry name" value="FAD-bd_PCMH-like_sf"/>
</dbReference>
<evidence type="ECO:0000256" key="1">
    <source>
        <dbReference type="ARBA" id="ARBA00001974"/>
    </source>
</evidence>
<dbReference type="PANTHER" id="PTHR21071">
    <property type="entry name" value="UDP-N-ACETYLENOLPYRUVOYLGLUCOSAMINE REDUCTASE"/>
    <property type="match status" value="1"/>
</dbReference>
<dbReference type="GO" id="GO:0071949">
    <property type="term" value="F:FAD binding"/>
    <property type="evidence" value="ECO:0007669"/>
    <property type="project" value="InterPro"/>
</dbReference>
<comment type="cofactor">
    <cofactor evidence="1 16">
        <name>FAD</name>
        <dbReference type="ChEBI" id="CHEBI:57692"/>
    </cofactor>
</comment>
<evidence type="ECO:0000256" key="2">
    <source>
        <dbReference type="ARBA" id="ARBA00003921"/>
    </source>
</evidence>
<dbReference type="Pfam" id="PF01565">
    <property type="entry name" value="FAD_binding_4"/>
    <property type="match status" value="1"/>
</dbReference>
<keyword evidence="5 16" id="KW-0963">Cytoplasm</keyword>
<dbReference type="Gene3D" id="3.90.78.10">
    <property type="entry name" value="UDP-N-acetylenolpyruvoylglucosamine reductase, C-terminal domain"/>
    <property type="match status" value="1"/>
</dbReference>
<dbReference type="GO" id="GO:0008762">
    <property type="term" value="F:UDP-N-acetylmuramate dehydrogenase activity"/>
    <property type="evidence" value="ECO:0007669"/>
    <property type="project" value="UniProtKB-UniRule"/>
</dbReference>
<dbReference type="KEGG" id="ruj:E5Z56_09155"/>
<evidence type="ECO:0000256" key="15">
    <source>
        <dbReference type="ARBA" id="ARBA00048914"/>
    </source>
</evidence>
<evidence type="ECO:0000256" key="10">
    <source>
        <dbReference type="ARBA" id="ARBA00022960"/>
    </source>
</evidence>
<keyword evidence="7 16" id="KW-0285">Flavoprotein</keyword>
<keyword evidence="11 16" id="KW-0573">Peptidoglycan synthesis</keyword>
<evidence type="ECO:0000256" key="16">
    <source>
        <dbReference type="HAMAP-Rule" id="MF_00037"/>
    </source>
</evidence>
<comment type="function">
    <text evidence="2 16">Cell wall formation.</text>
</comment>
<feature type="active site" evidence="16">
    <location>
        <position position="177"/>
    </location>
</feature>
<gene>
    <name evidence="16 18" type="primary">murB</name>
    <name evidence="18" type="ORF">E5Z56_09155</name>
</gene>
<dbReference type="GO" id="GO:0071555">
    <property type="term" value="P:cell wall organization"/>
    <property type="evidence" value="ECO:0007669"/>
    <property type="project" value="UniProtKB-KW"/>
</dbReference>
<dbReference type="SUPFAM" id="SSF56176">
    <property type="entry name" value="FAD-binding/transporter-associated domain-like"/>
    <property type="match status" value="1"/>
</dbReference>
<feature type="domain" description="FAD-binding PCMH-type" evidence="17">
    <location>
        <begin position="32"/>
        <end position="198"/>
    </location>
</feature>
<evidence type="ECO:0000256" key="9">
    <source>
        <dbReference type="ARBA" id="ARBA00022857"/>
    </source>
</evidence>
<accession>A0A4P8XWJ6</accession>
<keyword evidence="8 16" id="KW-0274">FAD</keyword>
<keyword evidence="10 16" id="KW-0133">Cell shape</keyword>
<dbReference type="SUPFAM" id="SSF56194">
    <property type="entry name" value="Uridine diphospho-N-Acetylenolpyruvylglucosamine reductase, MurB, C-terminal domain"/>
    <property type="match status" value="1"/>
</dbReference>
<dbReference type="GO" id="GO:0009252">
    <property type="term" value="P:peptidoglycan biosynthetic process"/>
    <property type="evidence" value="ECO:0007669"/>
    <property type="project" value="UniProtKB-UniRule"/>
</dbReference>
<dbReference type="UniPathway" id="UPA00219"/>
<dbReference type="EC" id="1.3.1.98" evidence="16"/>
<keyword evidence="19" id="KW-1185">Reference proteome</keyword>
<dbReference type="OrthoDB" id="9804753at2"/>
<evidence type="ECO:0000313" key="18">
    <source>
        <dbReference type="EMBL" id="QCT07511.1"/>
    </source>
</evidence>
<evidence type="ECO:0000256" key="14">
    <source>
        <dbReference type="ARBA" id="ARBA00023316"/>
    </source>
</evidence>
<dbReference type="InterPro" id="IPR016167">
    <property type="entry name" value="FAD-bd_PCMH_sub1"/>
</dbReference>